<evidence type="ECO:0000256" key="1">
    <source>
        <dbReference type="ARBA" id="ARBA00004141"/>
    </source>
</evidence>
<dbReference type="Proteomes" id="UP000199586">
    <property type="component" value="Unassembled WGS sequence"/>
</dbReference>
<keyword evidence="4 5" id="KW-0472">Membrane</keyword>
<dbReference type="GO" id="GO:0016020">
    <property type="term" value="C:membrane"/>
    <property type="evidence" value="ECO:0007669"/>
    <property type="project" value="UniProtKB-SubCell"/>
</dbReference>
<evidence type="ECO:0000313" key="8">
    <source>
        <dbReference type="Proteomes" id="UP000199586"/>
    </source>
</evidence>
<dbReference type="RefSeq" id="WP_093333321.1">
    <property type="nucleotide sequence ID" value="NZ_FOXP01000006.1"/>
</dbReference>
<keyword evidence="8" id="KW-1185">Reference proteome</keyword>
<keyword evidence="3 5" id="KW-1133">Transmembrane helix</keyword>
<accession>A0A1I5STD1</accession>
<feature type="transmembrane region" description="Helical" evidence="5">
    <location>
        <begin position="84"/>
        <end position="103"/>
    </location>
</feature>
<reference evidence="8" key="1">
    <citation type="submission" date="2016-10" db="EMBL/GenBank/DDBJ databases">
        <authorList>
            <person name="Varghese N."/>
            <person name="Submissions S."/>
        </authorList>
    </citation>
    <scope>NUCLEOTIDE SEQUENCE [LARGE SCALE GENOMIC DNA]</scope>
    <source>
        <strain evidence="8">CGMCC 1.9113</strain>
    </source>
</reference>
<dbReference type="OrthoDB" id="2004788at2"/>
<evidence type="ECO:0000256" key="3">
    <source>
        <dbReference type="ARBA" id="ARBA00022989"/>
    </source>
</evidence>
<evidence type="ECO:0000256" key="2">
    <source>
        <dbReference type="ARBA" id="ARBA00022692"/>
    </source>
</evidence>
<dbReference type="EMBL" id="FOXP01000006">
    <property type="protein sequence ID" value="SFP73999.1"/>
    <property type="molecule type" value="Genomic_DNA"/>
</dbReference>
<proteinExistence type="predicted"/>
<comment type="subcellular location">
    <subcellularLocation>
        <location evidence="1">Membrane</location>
        <topology evidence="1">Multi-pass membrane protein</topology>
    </subcellularLocation>
</comment>
<feature type="transmembrane region" description="Helical" evidence="5">
    <location>
        <begin position="109"/>
        <end position="131"/>
    </location>
</feature>
<organism evidence="7 8">
    <name type="scientific">Sphingomonas rubra</name>
    <dbReference type="NCBI Taxonomy" id="634430"/>
    <lineage>
        <taxon>Bacteria</taxon>
        <taxon>Pseudomonadati</taxon>
        <taxon>Pseudomonadota</taxon>
        <taxon>Alphaproteobacteria</taxon>
        <taxon>Sphingomonadales</taxon>
        <taxon>Sphingomonadaceae</taxon>
        <taxon>Sphingomonas</taxon>
    </lineage>
</organism>
<evidence type="ECO:0000259" key="6">
    <source>
        <dbReference type="Pfam" id="PF05154"/>
    </source>
</evidence>
<dbReference type="Pfam" id="PF05154">
    <property type="entry name" value="TM2"/>
    <property type="match status" value="1"/>
</dbReference>
<feature type="domain" description="TM2" evidence="6">
    <location>
        <begin position="80"/>
        <end position="133"/>
    </location>
</feature>
<keyword evidence="2 5" id="KW-0812">Transmembrane</keyword>
<dbReference type="InterPro" id="IPR007829">
    <property type="entry name" value="TM2"/>
</dbReference>
<evidence type="ECO:0000256" key="4">
    <source>
        <dbReference type="ARBA" id="ARBA00023136"/>
    </source>
</evidence>
<sequence length="150" mass="16162">MRGQILGVDRRTGDGLVAGDDGRRYTFRPDDWAHSGEPAIGLHVDFDPIDSRAQSIFPMPVAPGSVPAAVSPAAPTTASDRNKIIAALLAFFLGTLGIHRFYLGRNGSGIAMLVLSITIVGLLVSAPWALIDAVRYLVMPDEEFARRYAR</sequence>
<dbReference type="AlphaFoldDB" id="A0A1I5STD1"/>
<name>A0A1I5STD1_9SPHN</name>
<protein>
    <submittedName>
        <fullName evidence="7">TM2 domain-containing protein</fullName>
    </submittedName>
</protein>
<dbReference type="STRING" id="634430.SAMN04488241_106129"/>
<gene>
    <name evidence="7" type="ORF">SAMN04488241_106129</name>
</gene>
<evidence type="ECO:0000256" key="5">
    <source>
        <dbReference type="SAM" id="Phobius"/>
    </source>
</evidence>
<evidence type="ECO:0000313" key="7">
    <source>
        <dbReference type="EMBL" id="SFP73999.1"/>
    </source>
</evidence>